<dbReference type="RefSeq" id="WP_120714322.1">
    <property type="nucleotide sequence ID" value="NZ_RBCJ01000006.1"/>
</dbReference>
<organism evidence="12 13">
    <name type="scientific">Ulvibacterium marinum</name>
    <dbReference type="NCBI Taxonomy" id="2419782"/>
    <lineage>
        <taxon>Bacteria</taxon>
        <taxon>Pseudomonadati</taxon>
        <taxon>Bacteroidota</taxon>
        <taxon>Flavobacteriia</taxon>
        <taxon>Flavobacteriales</taxon>
        <taxon>Flavobacteriaceae</taxon>
        <taxon>Ulvibacterium</taxon>
    </lineage>
</organism>
<keyword evidence="3 10" id="KW-0812">Transmembrane</keyword>
<dbReference type="InterPro" id="IPR012932">
    <property type="entry name" value="VKOR"/>
</dbReference>
<name>A0A3B0C007_9FLAO</name>
<evidence type="ECO:0000256" key="2">
    <source>
        <dbReference type="ARBA" id="ARBA00006214"/>
    </source>
</evidence>
<dbReference type="AlphaFoldDB" id="A0A3B0C007"/>
<keyword evidence="4" id="KW-0874">Quinone</keyword>
<dbReference type="InterPro" id="IPR005074">
    <property type="entry name" value="Peptidase_C39"/>
</dbReference>
<comment type="similarity">
    <text evidence="2">Belongs to the VKOR family.</text>
</comment>
<evidence type="ECO:0000259" key="11">
    <source>
        <dbReference type="PROSITE" id="PS50990"/>
    </source>
</evidence>
<proteinExistence type="inferred from homology"/>
<evidence type="ECO:0000256" key="5">
    <source>
        <dbReference type="ARBA" id="ARBA00022989"/>
    </source>
</evidence>
<comment type="caution">
    <text evidence="12">The sequence shown here is derived from an EMBL/GenBank/DDBJ whole genome shotgun (WGS) entry which is preliminary data.</text>
</comment>
<dbReference type="Proteomes" id="UP000276603">
    <property type="component" value="Unassembled WGS sequence"/>
</dbReference>
<dbReference type="Pfam" id="PF07884">
    <property type="entry name" value="VKOR"/>
    <property type="match status" value="1"/>
</dbReference>
<dbReference type="InterPro" id="IPR038354">
    <property type="entry name" value="VKOR_sf"/>
</dbReference>
<keyword evidence="5 10" id="KW-1133">Transmembrane helix</keyword>
<feature type="transmembrane region" description="Helical" evidence="10">
    <location>
        <begin position="314"/>
        <end position="336"/>
    </location>
</feature>
<keyword evidence="8" id="KW-1015">Disulfide bond</keyword>
<dbReference type="OrthoDB" id="1100563at2"/>
<feature type="transmembrane region" description="Helical" evidence="10">
    <location>
        <begin position="171"/>
        <end position="194"/>
    </location>
</feature>
<dbReference type="Gene3D" id="3.40.30.10">
    <property type="entry name" value="Glutaredoxin"/>
    <property type="match status" value="1"/>
</dbReference>
<sequence>MNNTVFVTRKILDLLQVRNTKSHIEDTILSHPDHTSLLAVSDALNTYSLKNLSAKIDKTRLPELPLPCIVQVKKEESPVFWVLNRCMEDSVSFYDDSNTLKHESKESFLKKWTGICLLVDKTETISEPGIDKKLSSIRLAQSLSALLLLLLIIWVSNTLFNSDITAKPENIVYTLVYTLLKVGGLLVGAALLWFEVDQYNPKLQALCSGGKKVDCHAVLNSKHARLFNGSLSLGVLGLSYFFATFLYLPIQEFSMSSLAILTFFSFSTFPILLISAYYQGMIIGQWCKFCIGIQVILITEIILGHAAGFYENPIVLQTLPVLGILLIVPILLWKFVKPLLDKERETNLYKRGFKKIKNNPKVLSSLLAASRKIETAPNGLGISLKRNTAEYDIIKVCNPYCGPCATAHPHLEELVNRGKINLQILFTASTNHVDNRAKPVRHLLAINDQGNELRTQQALDNWYSAPKKDYNAFALKYPLNGELAQQDAKIEAMYGWCKKEKIAHTPTLFINGYELPMEYYNAKDLKEILG</sequence>
<keyword evidence="6" id="KW-0560">Oxidoreductase</keyword>
<keyword evidence="13" id="KW-1185">Reference proteome</keyword>
<dbReference type="GO" id="GO:0016491">
    <property type="term" value="F:oxidoreductase activity"/>
    <property type="evidence" value="ECO:0007669"/>
    <property type="project" value="UniProtKB-KW"/>
</dbReference>
<feature type="transmembrane region" description="Helical" evidence="10">
    <location>
        <begin position="256"/>
        <end position="277"/>
    </location>
</feature>
<evidence type="ECO:0000313" key="12">
    <source>
        <dbReference type="EMBL" id="RKN76976.1"/>
    </source>
</evidence>
<evidence type="ECO:0000256" key="1">
    <source>
        <dbReference type="ARBA" id="ARBA00004141"/>
    </source>
</evidence>
<dbReference type="GO" id="GO:0016020">
    <property type="term" value="C:membrane"/>
    <property type="evidence" value="ECO:0007669"/>
    <property type="project" value="UniProtKB-SubCell"/>
</dbReference>
<feature type="transmembrane region" description="Helical" evidence="10">
    <location>
        <begin position="231"/>
        <end position="250"/>
    </location>
</feature>
<evidence type="ECO:0000256" key="4">
    <source>
        <dbReference type="ARBA" id="ARBA00022719"/>
    </source>
</evidence>
<evidence type="ECO:0000256" key="6">
    <source>
        <dbReference type="ARBA" id="ARBA00023002"/>
    </source>
</evidence>
<dbReference type="Gene3D" id="3.90.70.10">
    <property type="entry name" value="Cysteine proteinases"/>
    <property type="match status" value="1"/>
</dbReference>
<keyword evidence="9" id="KW-0676">Redox-active center</keyword>
<dbReference type="GO" id="GO:0008233">
    <property type="term" value="F:peptidase activity"/>
    <property type="evidence" value="ECO:0007669"/>
    <property type="project" value="InterPro"/>
</dbReference>
<evidence type="ECO:0000256" key="3">
    <source>
        <dbReference type="ARBA" id="ARBA00022692"/>
    </source>
</evidence>
<evidence type="ECO:0000313" key="13">
    <source>
        <dbReference type="Proteomes" id="UP000276603"/>
    </source>
</evidence>
<evidence type="ECO:0000256" key="8">
    <source>
        <dbReference type="ARBA" id="ARBA00023157"/>
    </source>
</evidence>
<dbReference type="GO" id="GO:0005524">
    <property type="term" value="F:ATP binding"/>
    <property type="evidence" value="ECO:0007669"/>
    <property type="project" value="InterPro"/>
</dbReference>
<dbReference type="EMBL" id="RBCJ01000006">
    <property type="protein sequence ID" value="RKN76976.1"/>
    <property type="molecule type" value="Genomic_DNA"/>
</dbReference>
<dbReference type="GO" id="GO:0048038">
    <property type="term" value="F:quinone binding"/>
    <property type="evidence" value="ECO:0007669"/>
    <property type="project" value="UniProtKB-KW"/>
</dbReference>
<feature type="domain" description="Peptidase C39" evidence="11">
    <location>
        <begin position="1"/>
        <end position="119"/>
    </location>
</feature>
<dbReference type="SUPFAM" id="SSF52833">
    <property type="entry name" value="Thioredoxin-like"/>
    <property type="match status" value="1"/>
</dbReference>
<dbReference type="PROSITE" id="PS50990">
    <property type="entry name" value="PEPTIDASE_C39"/>
    <property type="match status" value="1"/>
</dbReference>
<feature type="transmembrane region" description="Helical" evidence="10">
    <location>
        <begin position="139"/>
        <end position="159"/>
    </location>
</feature>
<accession>A0A3B0C007</accession>
<dbReference type="Pfam" id="PF03412">
    <property type="entry name" value="Peptidase_C39"/>
    <property type="match status" value="1"/>
</dbReference>
<dbReference type="GO" id="GO:0006508">
    <property type="term" value="P:proteolysis"/>
    <property type="evidence" value="ECO:0007669"/>
    <property type="project" value="InterPro"/>
</dbReference>
<evidence type="ECO:0000256" key="7">
    <source>
        <dbReference type="ARBA" id="ARBA00023136"/>
    </source>
</evidence>
<dbReference type="Gene3D" id="1.20.1440.130">
    <property type="entry name" value="VKOR domain"/>
    <property type="match status" value="1"/>
</dbReference>
<evidence type="ECO:0000256" key="9">
    <source>
        <dbReference type="ARBA" id="ARBA00023284"/>
    </source>
</evidence>
<comment type="subcellular location">
    <subcellularLocation>
        <location evidence="1">Membrane</location>
        <topology evidence="1">Multi-pass membrane protein</topology>
    </subcellularLocation>
</comment>
<evidence type="ECO:0000256" key="10">
    <source>
        <dbReference type="SAM" id="Phobius"/>
    </source>
</evidence>
<feature type="transmembrane region" description="Helical" evidence="10">
    <location>
        <begin position="289"/>
        <end position="308"/>
    </location>
</feature>
<dbReference type="CDD" id="cd12921">
    <property type="entry name" value="VKOR_4"/>
    <property type="match status" value="1"/>
</dbReference>
<protein>
    <recommendedName>
        <fullName evidence="11">Peptidase C39 domain-containing protein</fullName>
    </recommendedName>
</protein>
<gene>
    <name evidence="12" type="ORF">D7Z94_24685</name>
</gene>
<keyword evidence="7 10" id="KW-0472">Membrane</keyword>
<dbReference type="InterPro" id="IPR036249">
    <property type="entry name" value="Thioredoxin-like_sf"/>
</dbReference>
<reference evidence="12 13" key="1">
    <citation type="submission" date="2018-10" db="EMBL/GenBank/DDBJ databases">
        <title>Ulvibacterium marinum gen. nov., sp. nov., a novel marine bacterium of the family Flavobacteriaceae, isolated from a culture of the green alga Ulva prolifera.</title>
        <authorList>
            <person name="Zhang Z."/>
        </authorList>
    </citation>
    <scope>NUCLEOTIDE SEQUENCE [LARGE SCALE GENOMIC DNA]</scope>
    <source>
        <strain evidence="12 13">CCMM003</strain>
    </source>
</reference>